<dbReference type="Proteomes" id="UP000807469">
    <property type="component" value="Unassembled WGS sequence"/>
</dbReference>
<proteinExistence type="predicted"/>
<reference evidence="3" key="1">
    <citation type="submission" date="2020-11" db="EMBL/GenBank/DDBJ databases">
        <authorList>
            <consortium name="DOE Joint Genome Institute"/>
            <person name="Ahrendt S."/>
            <person name="Riley R."/>
            <person name="Andreopoulos W."/>
            <person name="Labutti K."/>
            <person name="Pangilinan J."/>
            <person name="Ruiz-Duenas F.J."/>
            <person name="Barrasa J.M."/>
            <person name="Sanchez-Garcia M."/>
            <person name="Camarero S."/>
            <person name="Miyauchi S."/>
            <person name="Serrano A."/>
            <person name="Linde D."/>
            <person name="Babiker R."/>
            <person name="Drula E."/>
            <person name="Ayuso-Fernandez I."/>
            <person name="Pacheco R."/>
            <person name="Padilla G."/>
            <person name="Ferreira P."/>
            <person name="Barriuso J."/>
            <person name="Kellner H."/>
            <person name="Castanera R."/>
            <person name="Alfaro M."/>
            <person name="Ramirez L."/>
            <person name="Pisabarro A.G."/>
            <person name="Kuo A."/>
            <person name="Tritt A."/>
            <person name="Lipzen A."/>
            <person name="He G."/>
            <person name="Yan M."/>
            <person name="Ng V."/>
            <person name="Cullen D."/>
            <person name="Martin F."/>
            <person name="Rosso M.-N."/>
            <person name="Henrissat B."/>
            <person name="Hibbett D."/>
            <person name="Martinez A.T."/>
            <person name="Grigoriev I.V."/>
        </authorList>
    </citation>
    <scope>NUCLEOTIDE SEQUENCE</scope>
    <source>
        <strain evidence="3">CIRM-BRFM 674</strain>
    </source>
</reference>
<evidence type="ECO:0000313" key="3">
    <source>
        <dbReference type="EMBL" id="KAF9470264.1"/>
    </source>
</evidence>
<keyword evidence="2" id="KW-1133">Transmembrane helix</keyword>
<feature type="non-terminal residue" evidence="3">
    <location>
        <position position="1"/>
    </location>
</feature>
<comment type="caution">
    <text evidence="3">The sequence shown here is derived from an EMBL/GenBank/DDBJ whole genome shotgun (WGS) entry which is preliminary data.</text>
</comment>
<keyword evidence="2" id="KW-0472">Membrane</keyword>
<organism evidence="3 4">
    <name type="scientific">Pholiota conissans</name>
    <dbReference type="NCBI Taxonomy" id="109636"/>
    <lineage>
        <taxon>Eukaryota</taxon>
        <taxon>Fungi</taxon>
        <taxon>Dikarya</taxon>
        <taxon>Basidiomycota</taxon>
        <taxon>Agaricomycotina</taxon>
        <taxon>Agaricomycetes</taxon>
        <taxon>Agaricomycetidae</taxon>
        <taxon>Agaricales</taxon>
        <taxon>Agaricineae</taxon>
        <taxon>Strophariaceae</taxon>
        <taxon>Pholiota</taxon>
    </lineage>
</organism>
<evidence type="ECO:0000313" key="4">
    <source>
        <dbReference type="Proteomes" id="UP000807469"/>
    </source>
</evidence>
<evidence type="ECO:0000256" key="2">
    <source>
        <dbReference type="SAM" id="Phobius"/>
    </source>
</evidence>
<gene>
    <name evidence="3" type="ORF">BDN70DRAFT_902246</name>
</gene>
<protein>
    <submittedName>
        <fullName evidence="3">Uncharacterized protein</fullName>
    </submittedName>
</protein>
<dbReference type="EMBL" id="MU156114">
    <property type="protein sequence ID" value="KAF9470264.1"/>
    <property type="molecule type" value="Genomic_DNA"/>
</dbReference>
<feature type="region of interest" description="Disordered" evidence="1">
    <location>
        <begin position="1"/>
        <end position="54"/>
    </location>
</feature>
<dbReference type="AlphaFoldDB" id="A0A9P5YKH5"/>
<feature type="region of interest" description="Disordered" evidence="1">
    <location>
        <begin position="68"/>
        <end position="101"/>
    </location>
</feature>
<feature type="transmembrane region" description="Helical" evidence="2">
    <location>
        <begin position="109"/>
        <end position="129"/>
    </location>
</feature>
<feature type="compositionally biased region" description="Low complexity" evidence="1">
    <location>
        <begin position="10"/>
        <end position="19"/>
    </location>
</feature>
<accession>A0A9P5YKH5</accession>
<feature type="transmembrane region" description="Helical" evidence="2">
    <location>
        <begin position="249"/>
        <end position="270"/>
    </location>
</feature>
<feature type="compositionally biased region" description="Polar residues" evidence="1">
    <location>
        <begin position="28"/>
        <end position="40"/>
    </location>
</feature>
<keyword evidence="4" id="KW-1185">Reference proteome</keyword>
<keyword evidence="2" id="KW-0812">Transmembrane</keyword>
<name>A0A9P5YKH5_9AGAR</name>
<sequence length="418" mass="45387">DVRLGESRQGGSSSGSSSSGSGGGGHWTGSNNGHGNTQSGNGDGSTPPDNGLRISSNVFGVRKIYDTRQLGSESRKGSGDGGGGGGPPPGGAHTNTPGLGDGSQGDDGYFYLLVVAIVVLLYAVANYSNTSKPKRKERKKKSIAAAVHDQVVNTPAHNFYRREAASMSIPLAYVDDMQYRFVHESVWEDADWASGETKVIMDICNGVGVYCNKPSDFSFKENVSVDNMTRNTVVSRIGSLYTGRRLRRMFFPVLCLASMVIFKIVVWLYWVIRNVEHIDVEFEGQSIEDPVRHLERGLYANRVQIRRCSSNPKRGDFDRSAAFYTVKQDIEDGMSNYLVYKKASLLSGNVNVSDVEVSDSCSFTESFVNEGDSDEGVVSTTNSERIVPDMDVFGEIIALEYDGGNNVVSVQNGVKDVD</sequence>
<evidence type="ECO:0000256" key="1">
    <source>
        <dbReference type="SAM" id="MobiDB-lite"/>
    </source>
</evidence>